<keyword evidence="8" id="KW-0418">Kinase</keyword>
<evidence type="ECO:0000256" key="7">
    <source>
        <dbReference type="ARBA" id="ARBA00022741"/>
    </source>
</evidence>
<evidence type="ECO:0000259" key="16">
    <source>
        <dbReference type="PROSITE" id="PS50011"/>
    </source>
</evidence>
<keyword evidence="15" id="KW-0732">Signal</keyword>
<evidence type="ECO:0000256" key="4">
    <source>
        <dbReference type="ARBA" id="ARBA00022527"/>
    </source>
</evidence>
<dbReference type="GO" id="GO:0005524">
    <property type="term" value="F:ATP binding"/>
    <property type="evidence" value="ECO:0007669"/>
    <property type="project" value="UniProtKB-UniRule"/>
</dbReference>
<dbReference type="GO" id="GO:0004674">
    <property type="term" value="F:protein serine/threonine kinase activity"/>
    <property type="evidence" value="ECO:0007669"/>
    <property type="project" value="UniProtKB-KW"/>
</dbReference>
<dbReference type="InterPro" id="IPR000719">
    <property type="entry name" value="Prot_kinase_dom"/>
</dbReference>
<gene>
    <name evidence="17" type="ORF">SADUNF_Sadunf04G0153200</name>
</gene>
<keyword evidence="7 13" id="KW-0547">Nucleotide-binding</keyword>
<dbReference type="FunFam" id="3.30.200.20:FF:000415">
    <property type="entry name" value="receptor-like serine/threonine-protein kinase NCRK"/>
    <property type="match status" value="1"/>
</dbReference>
<accession>A0A835K8P1</accession>
<evidence type="ECO:0000256" key="14">
    <source>
        <dbReference type="SAM" id="Phobius"/>
    </source>
</evidence>
<dbReference type="PANTHER" id="PTHR47989">
    <property type="entry name" value="OS01G0750732 PROTEIN"/>
    <property type="match status" value="1"/>
</dbReference>
<dbReference type="EMBL" id="JADGMS010000004">
    <property type="protein sequence ID" value="KAF9684774.1"/>
    <property type="molecule type" value="Genomic_DNA"/>
</dbReference>
<comment type="catalytic activity">
    <reaction evidence="11">
        <text>L-threonyl-[protein] + ATP = O-phospho-L-threonyl-[protein] + ADP + H(+)</text>
        <dbReference type="Rhea" id="RHEA:46608"/>
        <dbReference type="Rhea" id="RHEA-COMP:11060"/>
        <dbReference type="Rhea" id="RHEA-COMP:11605"/>
        <dbReference type="ChEBI" id="CHEBI:15378"/>
        <dbReference type="ChEBI" id="CHEBI:30013"/>
        <dbReference type="ChEBI" id="CHEBI:30616"/>
        <dbReference type="ChEBI" id="CHEBI:61977"/>
        <dbReference type="ChEBI" id="CHEBI:456216"/>
        <dbReference type="EC" id="2.7.11.1"/>
    </reaction>
</comment>
<dbReference type="GO" id="GO:0005886">
    <property type="term" value="C:plasma membrane"/>
    <property type="evidence" value="ECO:0007669"/>
    <property type="project" value="UniProtKB-SubCell"/>
</dbReference>
<evidence type="ECO:0000256" key="11">
    <source>
        <dbReference type="ARBA" id="ARBA00047899"/>
    </source>
</evidence>
<keyword evidence="6" id="KW-0808">Transferase</keyword>
<dbReference type="PROSITE" id="PS00107">
    <property type="entry name" value="PROTEIN_KINASE_ATP"/>
    <property type="match status" value="1"/>
</dbReference>
<feature type="signal peptide" evidence="15">
    <location>
        <begin position="1"/>
        <end position="23"/>
    </location>
</feature>
<keyword evidence="10 14" id="KW-0472">Membrane</keyword>
<keyword evidence="18" id="KW-1185">Reference proteome</keyword>
<feature type="transmembrane region" description="Helical" evidence="14">
    <location>
        <begin position="678"/>
        <end position="703"/>
    </location>
</feature>
<comment type="subcellular location">
    <subcellularLocation>
        <location evidence="1">Cell membrane</location>
    </subcellularLocation>
</comment>
<evidence type="ECO:0000256" key="6">
    <source>
        <dbReference type="ARBA" id="ARBA00022679"/>
    </source>
</evidence>
<dbReference type="CDD" id="cd14066">
    <property type="entry name" value="STKc_IRAK"/>
    <property type="match status" value="1"/>
</dbReference>
<dbReference type="SUPFAM" id="SSF56112">
    <property type="entry name" value="Protein kinase-like (PK-like)"/>
    <property type="match status" value="1"/>
</dbReference>
<dbReference type="FunFam" id="1.10.510.10:FF:000395">
    <property type="entry name" value="receptor-like serine/threonine-protein kinase NCRK"/>
    <property type="match status" value="1"/>
</dbReference>
<dbReference type="Proteomes" id="UP000657918">
    <property type="component" value="Chromosome 4"/>
</dbReference>
<comment type="caution">
    <text evidence="17">The sequence shown here is derived from an EMBL/GenBank/DDBJ whole genome shotgun (WGS) entry which is preliminary data.</text>
</comment>
<evidence type="ECO:0000256" key="15">
    <source>
        <dbReference type="SAM" id="SignalP"/>
    </source>
</evidence>
<proteinExistence type="predicted"/>
<dbReference type="EC" id="2.7.11.1" evidence="2"/>
<name>A0A835K8P1_9ROSI</name>
<dbReference type="Pfam" id="PF07714">
    <property type="entry name" value="PK_Tyr_Ser-Thr"/>
    <property type="match status" value="1"/>
</dbReference>
<dbReference type="Gene3D" id="1.10.510.10">
    <property type="entry name" value="Transferase(Phosphotransferase) domain 1"/>
    <property type="match status" value="1"/>
</dbReference>
<evidence type="ECO:0000313" key="18">
    <source>
        <dbReference type="Proteomes" id="UP000657918"/>
    </source>
</evidence>
<dbReference type="PROSITE" id="PS50011">
    <property type="entry name" value="PROTEIN_KINASE_DOM"/>
    <property type="match status" value="1"/>
</dbReference>
<dbReference type="OrthoDB" id="1890790at2759"/>
<evidence type="ECO:0000256" key="5">
    <source>
        <dbReference type="ARBA" id="ARBA00022553"/>
    </source>
</evidence>
<keyword evidence="14" id="KW-0812">Transmembrane</keyword>
<feature type="transmembrane region" description="Helical" evidence="14">
    <location>
        <begin position="144"/>
        <end position="167"/>
    </location>
</feature>
<dbReference type="InterPro" id="IPR008271">
    <property type="entry name" value="Ser/Thr_kinase_AS"/>
</dbReference>
<dbReference type="InterPro" id="IPR011009">
    <property type="entry name" value="Kinase-like_dom_sf"/>
</dbReference>
<evidence type="ECO:0000256" key="1">
    <source>
        <dbReference type="ARBA" id="ARBA00004236"/>
    </source>
</evidence>
<evidence type="ECO:0000256" key="10">
    <source>
        <dbReference type="ARBA" id="ARBA00023136"/>
    </source>
</evidence>
<organism evidence="17 18">
    <name type="scientific">Salix dunnii</name>
    <dbReference type="NCBI Taxonomy" id="1413687"/>
    <lineage>
        <taxon>Eukaryota</taxon>
        <taxon>Viridiplantae</taxon>
        <taxon>Streptophyta</taxon>
        <taxon>Embryophyta</taxon>
        <taxon>Tracheophyta</taxon>
        <taxon>Spermatophyta</taxon>
        <taxon>Magnoliopsida</taxon>
        <taxon>eudicotyledons</taxon>
        <taxon>Gunneridae</taxon>
        <taxon>Pentapetalae</taxon>
        <taxon>rosids</taxon>
        <taxon>fabids</taxon>
        <taxon>Malpighiales</taxon>
        <taxon>Salicaceae</taxon>
        <taxon>Saliceae</taxon>
        <taxon>Salix</taxon>
    </lineage>
</organism>
<comment type="catalytic activity">
    <reaction evidence="12">
        <text>L-seryl-[protein] + ATP = O-phospho-L-seryl-[protein] + ADP + H(+)</text>
        <dbReference type="Rhea" id="RHEA:17989"/>
        <dbReference type="Rhea" id="RHEA-COMP:9863"/>
        <dbReference type="Rhea" id="RHEA-COMP:11604"/>
        <dbReference type="ChEBI" id="CHEBI:15378"/>
        <dbReference type="ChEBI" id="CHEBI:29999"/>
        <dbReference type="ChEBI" id="CHEBI:30616"/>
        <dbReference type="ChEBI" id="CHEBI:83421"/>
        <dbReference type="ChEBI" id="CHEBI:456216"/>
        <dbReference type="EC" id="2.7.11.1"/>
    </reaction>
</comment>
<dbReference type="Gene3D" id="3.30.200.20">
    <property type="entry name" value="Phosphorylase Kinase, domain 1"/>
    <property type="match status" value="1"/>
</dbReference>
<keyword evidence="3" id="KW-1003">Cell membrane</keyword>
<evidence type="ECO:0000256" key="12">
    <source>
        <dbReference type="ARBA" id="ARBA00048679"/>
    </source>
</evidence>
<protein>
    <recommendedName>
        <fullName evidence="2">non-specific serine/threonine protein kinase</fullName>
        <ecNumber evidence="2">2.7.11.1</ecNumber>
    </recommendedName>
</protein>
<evidence type="ECO:0000256" key="8">
    <source>
        <dbReference type="ARBA" id="ARBA00022777"/>
    </source>
</evidence>
<keyword evidence="14" id="KW-1133">Transmembrane helix</keyword>
<reference evidence="17 18" key="1">
    <citation type="submission" date="2020-10" db="EMBL/GenBank/DDBJ databases">
        <title>Plant Genome Project.</title>
        <authorList>
            <person name="Zhang R.-G."/>
        </authorList>
    </citation>
    <scope>NUCLEOTIDE SEQUENCE [LARGE SCALE GENOMIC DNA]</scope>
    <source>
        <strain evidence="17">FAFU-HL-1</strain>
        <tissue evidence="17">Leaf</tissue>
    </source>
</reference>
<feature type="chain" id="PRO_5032784040" description="non-specific serine/threonine protein kinase" evidence="15">
    <location>
        <begin position="24"/>
        <end position="721"/>
    </location>
</feature>
<keyword evidence="9 13" id="KW-0067">ATP-binding</keyword>
<dbReference type="InterPro" id="IPR001245">
    <property type="entry name" value="Ser-Thr/Tyr_kinase_cat_dom"/>
</dbReference>
<evidence type="ECO:0000256" key="9">
    <source>
        <dbReference type="ARBA" id="ARBA00022840"/>
    </source>
</evidence>
<dbReference type="AlphaFoldDB" id="A0A835K8P1"/>
<feature type="transmembrane region" description="Helical" evidence="14">
    <location>
        <begin position="54"/>
        <end position="79"/>
    </location>
</feature>
<keyword evidence="4" id="KW-0723">Serine/threonine-protein kinase</keyword>
<dbReference type="InterPro" id="IPR017441">
    <property type="entry name" value="Protein_kinase_ATP_BS"/>
</dbReference>
<dbReference type="SMART" id="SM00220">
    <property type="entry name" value="S_TKc"/>
    <property type="match status" value="1"/>
</dbReference>
<evidence type="ECO:0000256" key="13">
    <source>
        <dbReference type="PROSITE-ProRule" id="PRU10141"/>
    </source>
</evidence>
<dbReference type="PANTHER" id="PTHR47989:SF23">
    <property type="entry name" value="RECEPTOR-LIKE SERINE_THREONINE-PROTEIN KINASE NCRK ISOFORM X1"/>
    <property type="match status" value="1"/>
</dbReference>
<dbReference type="PROSITE" id="PS00108">
    <property type="entry name" value="PROTEIN_KINASE_ST"/>
    <property type="match status" value="1"/>
</dbReference>
<keyword evidence="5" id="KW-0597">Phosphoprotein</keyword>
<evidence type="ECO:0000256" key="3">
    <source>
        <dbReference type="ARBA" id="ARBA00022475"/>
    </source>
</evidence>
<feature type="binding site" evidence="13">
    <location>
        <position position="281"/>
    </location>
    <ligand>
        <name>ATP</name>
        <dbReference type="ChEBI" id="CHEBI:30616"/>
    </ligand>
</feature>
<evidence type="ECO:0000256" key="2">
    <source>
        <dbReference type="ARBA" id="ARBA00012513"/>
    </source>
</evidence>
<evidence type="ECO:0000313" key="17">
    <source>
        <dbReference type="EMBL" id="KAF9684774.1"/>
    </source>
</evidence>
<sequence>MKLQLKVALACLVGLVWIQQGFCVNWMVQKNFPLNQASTTGHVLVQHHIKEIRAILNLIVLHPAIVVQLVSMIIVFLCMKPRMKKPVDKAEVLGHVHVLLVGYQKLLLAVKILHVLQLATVPQEQRLRSLTDAQASRKHISSTIVVVILLCVILTTLAFLTSITWYLCRKDKFPIQSPTFLSDRETSCNSATNLISHRASSVSEAKIFVDSSTNPLSGYFCKASFSCRSKTKIIHGTLICFAYSELEHATNKFSPSNLIGLGGSSYVYRGQLKDGTTVAVKRLKAQGGPDADLLFSKEVELLAKLHHCHVVPLLGFCMEFQGKHSERLLVFEYMSNGNLRECLDGITGENMNWKTRVTIAIGAARGLEYLHEAAAPRILHRDVKSTNILMDELWRAKITDLGMAKRLRADGVPSSSSSPARMQGTFGYFAPEYAMIGRASLMSDVFSFGVVLLEVITGRQPIHKTTNKVEESLVVWATPRLQDSRRVISELPDPRLKGNFPEEELQIMAYLAKECLLLDPDSRPSMSEVVQILSTIAPEKSKRINTVNLFQMSSIQSVTTDPYKEKPDSRAEDSVDAEEALKRDRLYIEGADNISNKYMERLILSTSKTHIWGASDDEAVDLTEPRNALPFNINHLTSTERIPSPSRTILLPSSVTNGSTTTTTTTRDSSTARARTPWWRMLGFMYLPSAVYGFCAAVAYFHAAALHCLSLRRLLPKTAFL</sequence>
<feature type="domain" description="Protein kinase" evidence="16">
    <location>
        <begin position="253"/>
        <end position="536"/>
    </location>
</feature>